<comment type="similarity">
    <text evidence="7">Belongs to the class I-like SAM-binding methyltransferase superfamily. C5-methyltransferase family.</text>
</comment>
<dbReference type="PROSITE" id="PS51679">
    <property type="entry name" value="SAM_MT_C5"/>
    <property type="match status" value="1"/>
</dbReference>
<dbReference type="AlphaFoldDB" id="A0A7W8MU42"/>
<dbReference type="InterPro" id="IPR018117">
    <property type="entry name" value="C5_DNA_meth_AS"/>
</dbReference>
<dbReference type="GO" id="GO:0003677">
    <property type="term" value="F:DNA binding"/>
    <property type="evidence" value="ECO:0007669"/>
    <property type="project" value="TreeGrafter"/>
</dbReference>
<accession>A0A7W8MU42</accession>
<evidence type="ECO:0000313" key="9">
    <source>
        <dbReference type="Proteomes" id="UP000568106"/>
    </source>
</evidence>
<comment type="caution">
    <text evidence="8">The sequence shown here is derived from an EMBL/GenBank/DDBJ whole genome shotgun (WGS) entry which is preliminary data.</text>
</comment>
<dbReference type="Proteomes" id="UP000568106">
    <property type="component" value="Unassembled WGS sequence"/>
</dbReference>
<dbReference type="GO" id="GO:0009307">
    <property type="term" value="P:DNA restriction-modification system"/>
    <property type="evidence" value="ECO:0007669"/>
    <property type="project" value="UniProtKB-KW"/>
</dbReference>
<protein>
    <recommendedName>
        <fullName evidence="1">DNA (cytosine-5-)-methyltransferase</fullName>
        <ecNumber evidence="1">2.1.1.37</ecNumber>
    </recommendedName>
</protein>
<name>A0A7W8MU42_9BACT</name>
<evidence type="ECO:0000256" key="2">
    <source>
        <dbReference type="ARBA" id="ARBA00022603"/>
    </source>
</evidence>
<evidence type="ECO:0000256" key="6">
    <source>
        <dbReference type="ARBA" id="ARBA00047422"/>
    </source>
</evidence>
<evidence type="ECO:0000256" key="4">
    <source>
        <dbReference type="ARBA" id="ARBA00022691"/>
    </source>
</evidence>
<dbReference type="PANTHER" id="PTHR10629">
    <property type="entry name" value="CYTOSINE-SPECIFIC METHYLTRANSFERASE"/>
    <property type="match status" value="1"/>
</dbReference>
<comment type="catalytic activity">
    <reaction evidence="6">
        <text>a 2'-deoxycytidine in DNA + S-adenosyl-L-methionine = a 5-methyl-2'-deoxycytidine in DNA + S-adenosyl-L-homocysteine + H(+)</text>
        <dbReference type="Rhea" id="RHEA:13681"/>
        <dbReference type="Rhea" id="RHEA-COMP:11369"/>
        <dbReference type="Rhea" id="RHEA-COMP:11370"/>
        <dbReference type="ChEBI" id="CHEBI:15378"/>
        <dbReference type="ChEBI" id="CHEBI:57856"/>
        <dbReference type="ChEBI" id="CHEBI:59789"/>
        <dbReference type="ChEBI" id="CHEBI:85452"/>
        <dbReference type="ChEBI" id="CHEBI:85454"/>
        <dbReference type="EC" id="2.1.1.37"/>
    </reaction>
</comment>
<keyword evidence="3 7" id="KW-0808">Transferase</keyword>
<evidence type="ECO:0000256" key="5">
    <source>
        <dbReference type="ARBA" id="ARBA00022747"/>
    </source>
</evidence>
<dbReference type="PANTHER" id="PTHR10629:SF50">
    <property type="entry name" value="DNA (CYTOSINE-5)-METHYLTRANSFERASE CMT3"/>
    <property type="match status" value="1"/>
</dbReference>
<sequence length="332" mass="37244">MPHVEVRDDVRQIDRVPKGTDLLVAGFPCQDLSQVGRARGIAGDKSGIVDHVFRILQARRTQWVLLENVPFMLQLHKGAAMKHITGKLERLGYSWAYRTVDTRSFGLPQRRERVFLLASLDHVPWNRLFQTNANLVPQVDITPPCGFYWTEGNRGIGWAANAIPTLKGGSAWGIPSAPAIWLPDHSFVTPDIRDAERLQGFKADWTKPAESVSRPGHRWRLVGNAVTCKVSEWVGSTLLIPDKQPPELEELRPSASWPAAAAGENGQRYRVLDATKFPVAKTSVSIESFLRYEPRFLSHRAASGFLSRLEVSGLRYPPAFAKALRSHIRKFK</sequence>
<dbReference type="InterPro" id="IPR029063">
    <property type="entry name" value="SAM-dependent_MTases_sf"/>
</dbReference>
<evidence type="ECO:0000256" key="3">
    <source>
        <dbReference type="ARBA" id="ARBA00022679"/>
    </source>
</evidence>
<proteinExistence type="inferred from homology"/>
<gene>
    <name evidence="8" type="ORF">HDF09_004204</name>
</gene>
<dbReference type="SUPFAM" id="SSF53335">
    <property type="entry name" value="S-adenosyl-L-methionine-dependent methyltransferases"/>
    <property type="match status" value="1"/>
</dbReference>
<dbReference type="InterPro" id="IPR050390">
    <property type="entry name" value="C5-Methyltransferase"/>
</dbReference>
<dbReference type="Gene3D" id="3.40.50.150">
    <property type="entry name" value="Vaccinia Virus protein VP39"/>
    <property type="match status" value="1"/>
</dbReference>
<evidence type="ECO:0000313" key="8">
    <source>
        <dbReference type="EMBL" id="MBB5319495.1"/>
    </source>
</evidence>
<dbReference type="EMBL" id="JACHDY010000010">
    <property type="protein sequence ID" value="MBB5319495.1"/>
    <property type="molecule type" value="Genomic_DNA"/>
</dbReference>
<dbReference type="Pfam" id="PF00145">
    <property type="entry name" value="DNA_methylase"/>
    <property type="match status" value="1"/>
</dbReference>
<dbReference type="GO" id="GO:0044027">
    <property type="term" value="P:negative regulation of gene expression via chromosomal CpG island methylation"/>
    <property type="evidence" value="ECO:0007669"/>
    <property type="project" value="TreeGrafter"/>
</dbReference>
<feature type="active site" evidence="7">
    <location>
        <position position="29"/>
    </location>
</feature>
<evidence type="ECO:0000256" key="1">
    <source>
        <dbReference type="ARBA" id="ARBA00011975"/>
    </source>
</evidence>
<dbReference type="GO" id="GO:0032259">
    <property type="term" value="P:methylation"/>
    <property type="evidence" value="ECO:0007669"/>
    <property type="project" value="UniProtKB-KW"/>
</dbReference>
<evidence type="ECO:0000256" key="7">
    <source>
        <dbReference type="PROSITE-ProRule" id="PRU01016"/>
    </source>
</evidence>
<keyword evidence="5" id="KW-0680">Restriction system</keyword>
<dbReference type="GO" id="GO:0003886">
    <property type="term" value="F:DNA (cytosine-5-)-methyltransferase activity"/>
    <property type="evidence" value="ECO:0007669"/>
    <property type="project" value="UniProtKB-EC"/>
</dbReference>
<keyword evidence="4 7" id="KW-0949">S-adenosyl-L-methionine</keyword>
<dbReference type="PROSITE" id="PS00094">
    <property type="entry name" value="C5_MTASE_1"/>
    <property type="match status" value="1"/>
</dbReference>
<keyword evidence="2 7" id="KW-0489">Methyltransferase</keyword>
<organism evidence="8 9">
    <name type="scientific">Tunturiibacter empetritectus</name>
    <dbReference type="NCBI Taxonomy" id="3069691"/>
    <lineage>
        <taxon>Bacteria</taxon>
        <taxon>Pseudomonadati</taxon>
        <taxon>Acidobacteriota</taxon>
        <taxon>Terriglobia</taxon>
        <taxon>Terriglobales</taxon>
        <taxon>Acidobacteriaceae</taxon>
        <taxon>Tunturiibacter</taxon>
    </lineage>
</organism>
<reference evidence="8" key="1">
    <citation type="submission" date="2020-08" db="EMBL/GenBank/DDBJ databases">
        <title>Genomic Encyclopedia of Type Strains, Phase IV (KMG-V): Genome sequencing to study the core and pangenomes of soil and plant-associated prokaryotes.</title>
        <authorList>
            <person name="Whitman W."/>
        </authorList>
    </citation>
    <scope>NUCLEOTIDE SEQUENCE [LARGE SCALE GENOMIC DNA]</scope>
    <source>
        <strain evidence="8">M8UP27</strain>
    </source>
</reference>
<keyword evidence="9" id="KW-1185">Reference proteome</keyword>
<dbReference type="EC" id="2.1.1.37" evidence="1"/>
<dbReference type="InterPro" id="IPR001525">
    <property type="entry name" value="C5_MeTfrase"/>
</dbReference>